<organism evidence="5 6">
    <name type="scientific">Sinocyclocheilus anshuiensis</name>
    <dbReference type="NCBI Taxonomy" id="1608454"/>
    <lineage>
        <taxon>Eukaryota</taxon>
        <taxon>Metazoa</taxon>
        <taxon>Chordata</taxon>
        <taxon>Craniata</taxon>
        <taxon>Vertebrata</taxon>
        <taxon>Euteleostomi</taxon>
        <taxon>Actinopterygii</taxon>
        <taxon>Neopterygii</taxon>
        <taxon>Teleostei</taxon>
        <taxon>Ostariophysi</taxon>
        <taxon>Cypriniformes</taxon>
        <taxon>Cyprinidae</taxon>
        <taxon>Cyprininae</taxon>
        <taxon>Sinocyclocheilus</taxon>
    </lineage>
</organism>
<name>A0A671K8V5_9TELE</name>
<protein>
    <submittedName>
        <fullName evidence="5">Uncharacterized LOC107669446</fullName>
    </submittedName>
</protein>
<dbReference type="InterPro" id="IPR039353">
    <property type="entry name" value="TF_Adf1"/>
</dbReference>
<dbReference type="RefSeq" id="XP_016317156.1">
    <property type="nucleotide sequence ID" value="XM_016461670.1"/>
</dbReference>
<dbReference type="AlphaFoldDB" id="A0A671K8V5"/>
<dbReference type="Pfam" id="PF02944">
    <property type="entry name" value="BESS"/>
    <property type="match status" value="1"/>
</dbReference>
<accession>A0A671K8V5</accession>
<dbReference type="GO" id="GO:0003677">
    <property type="term" value="F:DNA binding"/>
    <property type="evidence" value="ECO:0007669"/>
    <property type="project" value="InterPro"/>
</dbReference>
<feature type="domain" description="MADF" evidence="3">
    <location>
        <begin position="41"/>
        <end position="129"/>
    </location>
</feature>
<dbReference type="GeneID" id="107669446"/>
<evidence type="ECO:0000313" key="5">
    <source>
        <dbReference type="Ensembl" id="ENSSANP00000002362.1"/>
    </source>
</evidence>
<evidence type="ECO:0000259" key="3">
    <source>
        <dbReference type="PROSITE" id="PS51029"/>
    </source>
</evidence>
<reference evidence="5" key="1">
    <citation type="submission" date="2025-08" db="UniProtKB">
        <authorList>
            <consortium name="Ensembl"/>
        </authorList>
    </citation>
    <scope>IDENTIFICATION</scope>
</reference>
<dbReference type="Proteomes" id="UP000472260">
    <property type="component" value="Unassembled WGS sequence"/>
</dbReference>
<evidence type="ECO:0000256" key="2">
    <source>
        <dbReference type="SAM" id="MobiDB-lite"/>
    </source>
</evidence>
<dbReference type="PANTHER" id="PTHR12243:SF48">
    <property type="entry name" value="MADF DOMAIN-CONTAINING PROTEIN"/>
    <property type="match status" value="1"/>
</dbReference>
<gene>
    <name evidence="5" type="primary">LOC107669446</name>
</gene>
<evidence type="ECO:0000313" key="6">
    <source>
        <dbReference type="Proteomes" id="UP000472260"/>
    </source>
</evidence>
<feature type="region of interest" description="Disordered" evidence="2">
    <location>
        <begin position="132"/>
        <end position="159"/>
    </location>
</feature>
<dbReference type="PANTHER" id="PTHR12243">
    <property type="entry name" value="MADF DOMAIN TRANSCRIPTION FACTOR"/>
    <property type="match status" value="1"/>
</dbReference>
<keyword evidence="6" id="KW-1185">Reference proteome</keyword>
<dbReference type="GO" id="GO:0005634">
    <property type="term" value="C:nucleus"/>
    <property type="evidence" value="ECO:0007669"/>
    <property type="project" value="UniProtKB-SubCell"/>
</dbReference>
<keyword evidence="1" id="KW-0539">Nucleus</keyword>
<dbReference type="GO" id="GO:0006357">
    <property type="term" value="P:regulation of transcription by RNA polymerase II"/>
    <property type="evidence" value="ECO:0007669"/>
    <property type="project" value="TreeGrafter"/>
</dbReference>
<dbReference type="Pfam" id="PF10545">
    <property type="entry name" value="MADF_DNA_bdg"/>
    <property type="match status" value="1"/>
</dbReference>
<dbReference type="InterPro" id="IPR006578">
    <property type="entry name" value="MADF-dom"/>
</dbReference>
<dbReference type="OrthoDB" id="5803771at2759"/>
<evidence type="ECO:0000256" key="1">
    <source>
        <dbReference type="PROSITE-ProRule" id="PRU00371"/>
    </source>
</evidence>
<proteinExistence type="predicted"/>
<evidence type="ECO:0000259" key="4">
    <source>
        <dbReference type="PROSITE" id="PS51031"/>
    </source>
</evidence>
<dbReference type="KEGG" id="sanh:107669446"/>
<dbReference type="InterPro" id="IPR004210">
    <property type="entry name" value="BESS_motif"/>
</dbReference>
<reference evidence="5" key="2">
    <citation type="submission" date="2025-09" db="UniProtKB">
        <authorList>
            <consortium name="Ensembl"/>
        </authorList>
    </citation>
    <scope>IDENTIFICATION</scope>
</reference>
<dbReference type="PROSITE" id="PS51029">
    <property type="entry name" value="MADF"/>
    <property type="match status" value="1"/>
</dbReference>
<feature type="domain" description="BESS" evidence="4">
    <location>
        <begin position="198"/>
        <end position="237"/>
    </location>
</feature>
<dbReference type="SMART" id="SM00595">
    <property type="entry name" value="MADF"/>
    <property type="match status" value="1"/>
</dbReference>
<dbReference type="PROSITE" id="PS51031">
    <property type="entry name" value="BESS"/>
    <property type="match status" value="1"/>
</dbReference>
<comment type="subcellular location">
    <subcellularLocation>
        <location evidence="1">Nucleus</location>
    </subcellularLocation>
</comment>
<dbReference type="Ensembl" id="ENSSANT00000002550.1">
    <property type="protein sequence ID" value="ENSSANP00000002362.1"/>
    <property type="gene ID" value="ENSSANG00000001365.1"/>
</dbReference>
<dbReference type="GO" id="GO:0005667">
    <property type="term" value="C:transcription regulator complex"/>
    <property type="evidence" value="ECO:0007669"/>
    <property type="project" value="TreeGrafter"/>
</dbReference>
<sequence length="237" mass="27526">MRIMISGPPCAPYRNNRSCPITQLLATSNICRPMLTTMEERLIAAVSDYPELYNSTINSYKDAARKAKAWRAVSLQVEIPEEDCRRRWKSLRDMFIKDKRAEQRRRASGTSHRSWKYSWQMSFLTPFIQSRSLASDEPEEDREEEDKEEETSADGNSSFVVQDFEGDHGMLDGSSHYSASGSQGSGRKRKWQMEANEDLEDEMFLFSLLPYLRRLPYAKKSAVKLKIHQLLYEAEFK</sequence>
<feature type="compositionally biased region" description="Acidic residues" evidence="2">
    <location>
        <begin position="136"/>
        <end position="152"/>
    </location>
</feature>